<dbReference type="InterPro" id="IPR031100">
    <property type="entry name" value="LOG_fam"/>
</dbReference>
<keyword evidence="4" id="KW-1185">Reference proteome</keyword>
<reference evidence="3 4" key="1">
    <citation type="submission" date="2015-01" db="EMBL/GenBank/DDBJ databases">
        <title>Desulfovibrio sp. JC271 draft genome sequence.</title>
        <authorList>
            <person name="Shivani Y."/>
            <person name="Subhash Y."/>
            <person name="Sasikala C."/>
            <person name="Ramana C.V."/>
        </authorList>
    </citation>
    <scope>NUCLEOTIDE SEQUENCE [LARGE SCALE GENOMIC DNA]</scope>
    <source>
        <strain evidence="3 4">JC271</strain>
    </source>
</reference>
<evidence type="ECO:0000256" key="1">
    <source>
        <dbReference type="ARBA" id="ARBA00000274"/>
    </source>
</evidence>
<dbReference type="NCBIfam" id="TIGR00730">
    <property type="entry name" value="Rossman fold protein, TIGR00730 family"/>
    <property type="match status" value="1"/>
</dbReference>
<keyword evidence="2" id="KW-0203">Cytokinin biosynthesis</keyword>
<dbReference type="SUPFAM" id="SSF102405">
    <property type="entry name" value="MCP/YpsA-like"/>
    <property type="match status" value="1"/>
</dbReference>
<dbReference type="GO" id="GO:0009691">
    <property type="term" value="P:cytokinin biosynthetic process"/>
    <property type="evidence" value="ECO:0007669"/>
    <property type="project" value="UniProtKB-UniRule"/>
</dbReference>
<gene>
    <name evidence="3" type="ORF">SP90_14355</name>
</gene>
<evidence type="ECO:0000313" key="4">
    <source>
        <dbReference type="Proteomes" id="UP000091979"/>
    </source>
</evidence>
<dbReference type="GO" id="GO:0008714">
    <property type="term" value="F:AMP nucleosidase activity"/>
    <property type="evidence" value="ECO:0007669"/>
    <property type="project" value="UniProtKB-EC"/>
</dbReference>
<dbReference type="PANTHER" id="PTHR43393:SF3">
    <property type="entry name" value="LYSINE DECARBOXYLASE-LIKE PROTEIN"/>
    <property type="match status" value="1"/>
</dbReference>
<comment type="caution">
    <text evidence="3">The sequence shown here is derived from an EMBL/GenBank/DDBJ whole genome shotgun (WGS) entry which is preliminary data.</text>
</comment>
<name>A0A1B7X9M5_9BACT</name>
<dbReference type="Proteomes" id="UP000091979">
    <property type="component" value="Unassembled WGS sequence"/>
</dbReference>
<dbReference type="PANTHER" id="PTHR43393">
    <property type="entry name" value="CYTOKININ RIBOSIDE 5'-MONOPHOSPHATE PHOSPHORIBOHYDROLASE"/>
    <property type="match status" value="1"/>
</dbReference>
<sequence>MSTAKQYVIDSLSTQESWRLFRIMSEIVDGIENLSDITNCVSIFGSARTPSDHPMYQEAEEIARLLCEAGYGVITGGGPGIMEAGNKGAQEANGTSVGLCIQLPMEQGANPFIDVQCNFKYFFVRKLMFIKYALAYVVMPGGFGTLDELTEAFVLRQTNKIKPFPIILYKSEFWNGLLDWTRDQMVSSGYIGEDELDAMVVLDSPEEVVQYIMEHSPSLQG</sequence>
<dbReference type="AlphaFoldDB" id="A0A1B7X9M5"/>
<comment type="similarity">
    <text evidence="2">Belongs to the LOG family.</text>
</comment>
<dbReference type="Gene3D" id="3.40.50.450">
    <property type="match status" value="1"/>
</dbReference>
<protein>
    <recommendedName>
        <fullName evidence="2">Cytokinin riboside 5'-monophosphate phosphoribohydrolase</fullName>
        <ecNumber evidence="2">3.2.2.n1</ecNumber>
    </recommendedName>
</protein>
<dbReference type="Pfam" id="PF03641">
    <property type="entry name" value="Lysine_decarbox"/>
    <property type="match status" value="1"/>
</dbReference>
<comment type="catalytic activity">
    <reaction evidence="1">
        <text>AMP + H2O = D-ribose 5-phosphate + adenine</text>
        <dbReference type="Rhea" id="RHEA:20129"/>
        <dbReference type="ChEBI" id="CHEBI:15377"/>
        <dbReference type="ChEBI" id="CHEBI:16708"/>
        <dbReference type="ChEBI" id="CHEBI:78346"/>
        <dbReference type="ChEBI" id="CHEBI:456215"/>
        <dbReference type="EC" id="3.2.2.4"/>
    </reaction>
</comment>
<dbReference type="OrthoDB" id="9801098at2"/>
<dbReference type="EMBL" id="JXMS01000031">
    <property type="protein sequence ID" value="OBQ46074.1"/>
    <property type="molecule type" value="Genomic_DNA"/>
</dbReference>
<evidence type="ECO:0000256" key="2">
    <source>
        <dbReference type="RuleBase" id="RU363015"/>
    </source>
</evidence>
<dbReference type="EC" id="3.2.2.n1" evidence="2"/>
<dbReference type="GO" id="GO:0005829">
    <property type="term" value="C:cytosol"/>
    <property type="evidence" value="ECO:0007669"/>
    <property type="project" value="TreeGrafter"/>
</dbReference>
<accession>A0A1B7X9M5</accession>
<dbReference type="PATRIC" id="fig|1560234.3.peg.2154"/>
<organism evidence="3 4">
    <name type="scientific">Halodesulfovibrio spirochaetisodalis</name>
    <dbReference type="NCBI Taxonomy" id="1560234"/>
    <lineage>
        <taxon>Bacteria</taxon>
        <taxon>Pseudomonadati</taxon>
        <taxon>Thermodesulfobacteriota</taxon>
        <taxon>Desulfovibrionia</taxon>
        <taxon>Desulfovibrionales</taxon>
        <taxon>Desulfovibrionaceae</taxon>
        <taxon>Halodesulfovibrio</taxon>
    </lineage>
</organism>
<evidence type="ECO:0000313" key="3">
    <source>
        <dbReference type="EMBL" id="OBQ46074.1"/>
    </source>
</evidence>
<dbReference type="RefSeq" id="WP_066857764.1">
    <property type="nucleotide sequence ID" value="NZ_JXMS01000031.1"/>
</dbReference>
<dbReference type="InterPro" id="IPR005269">
    <property type="entry name" value="LOG"/>
</dbReference>
<proteinExistence type="inferred from homology"/>
<dbReference type="InterPro" id="IPR052341">
    <property type="entry name" value="LOG_family_nucleotidases"/>
</dbReference>
<dbReference type="STRING" id="1560234.SP90_14355"/>
<keyword evidence="2" id="KW-0378">Hydrolase</keyword>